<evidence type="ECO:0000256" key="4">
    <source>
        <dbReference type="ARBA" id="ARBA00022917"/>
    </source>
</evidence>
<feature type="compositionally biased region" description="Basic and acidic residues" evidence="6">
    <location>
        <begin position="110"/>
        <end position="127"/>
    </location>
</feature>
<comment type="similarity">
    <text evidence="1">Belongs to the EF-1-beta/EF-1-delta family.</text>
</comment>
<evidence type="ECO:0000256" key="6">
    <source>
        <dbReference type="SAM" id="MobiDB-lite"/>
    </source>
</evidence>
<dbReference type="PANTHER" id="PTHR11595">
    <property type="entry name" value="EF-HAND AND COILED-COIL DOMAIN-CONTAINING FAMILY MEMBER"/>
    <property type="match status" value="1"/>
</dbReference>
<dbReference type="CDD" id="cd00292">
    <property type="entry name" value="EF1B"/>
    <property type="match status" value="1"/>
</dbReference>
<gene>
    <name evidence="8" type="ORF">URODEC1_LOCUS103310</name>
</gene>
<dbReference type="InterPro" id="IPR014717">
    <property type="entry name" value="Transl_elong_EF1B/ribsomal_bS6"/>
</dbReference>
<dbReference type="FunFam" id="3.30.70.60:FF:000001">
    <property type="entry name" value="Elongation factor 1-beta 1 like"/>
    <property type="match status" value="1"/>
</dbReference>
<dbReference type="EMBL" id="OZ075116">
    <property type="protein sequence ID" value="CAL5071306.1"/>
    <property type="molecule type" value="Genomic_DNA"/>
</dbReference>
<organism evidence="8 9">
    <name type="scientific">Urochloa decumbens</name>
    <dbReference type="NCBI Taxonomy" id="240449"/>
    <lineage>
        <taxon>Eukaryota</taxon>
        <taxon>Viridiplantae</taxon>
        <taxon>Streptophyta</taxon>
        <taxon>Embryophyta</taxon>
        <taxon>Tracheophyta</taxon>
        <taxon>Spermatophyta</taxon>
        <taxon>Magnoliopsida</taxon>
        <taxon>Liliopsida</taxon>
        <taxon>Poales</taxon>
        <taxon>Poaceae</taxon>
        <taxon>PACMAD clade</taxon>
        <taxon>Panicoideae</taxon>
        <taxon>Panicodae</taxon>
        <taxon>Paniceae</taxon>
        <taxon>Melinidinae</taxon>
        <taxon>Urochloa</taxon>
    </lineage>
</organism>
<dbReference type="Proteomes" id="UP001497457">
    <property type="component" value="Chromosome 6rd"/>
</dbReference>
<dbReference type="InterPro" id="IPR001326">
    <property type="entry name" value="Transl_elong_EF1B_B/D_CS"/>
</dbReference>
<evidence type="ECO:0000313" key="9">
    <source>
        <dbReference type="Proteomes" id="UP001497457"/>
    </source>
</evidence>
<comment type="function">
    <text evidence="5">EF-1-beta and EF-1-beta' stimulate the exchange of GDP bound to EF-1-alpha to GTP.</text>
</comment>
<dbReference type="InterPro" id="IPR049720">
    <property type="entry name" value="EF1B_bsu/dsu"/>
</dbReference>
<protein>
    <recommendedName>
        <fullName evidence="7">Translation elongation factor EF1B beta/delta subunit guanine nucleotide exchange domain-containing protein</fullName>
    </recommendedName>
</protein>
<dbReference type="InterPro" id="IPR036219">
    <property type="entry name" value="eEF-1beta-like_sf"/>
</dbReference>
<dbReference type="PANTHER" id="PTHR11595:SF84">
    <property type="entry name" value="ELONGATION FACTOR 1-BETA 1"/>
    <property type="match status" value="1"/>
</dbReference>
<evidence type="ECO:0000256" key="1">
    <source>
        <dbReference type="ARBA" id="ARBA00007411"/>
    </source>
</evidence>
<dbReference type="InterPro" id="IPR036282">
    <property type="entry name" value="Glutathione-S-Trfase_C_sf"/>
</dbReference>
<reference evidence="9" key="1">
    <citation type="submission" date="2024-06" db="EMBL/GenBank/DDBJ databases">
        <authorList>
            <person name="Ryan C."/>
        </authorList>
    </citation>
    <scope>NUCLEOTIDE SEQUENCE [LARGE SCALE GENOMIC DNA]</scope>
</reference>
<evidence type="ECO:0000256" key="2">
    <source>
        <dbReference type="ARBA" id="ARBA00011606"/>
    </source>
</evidence>
<dbReference type="SUPFAM" id="SSF47616">
    <property type="entry name" value="GST C-terminal domain-like"/>
    <property type="match status" value="1"/>
</dbReference>
<dbReference type="GO" id="GO:0003746">
    <property type="term" value="F:translation elongation factor activity"/>
    <property type="evidence" value="ECO:0007669"/>
    <property type="project" value="UniProtKB-KW"/>
</dbReference>
<accession>A0ABC9F8B0</accession>
<reference evidence="8 9" key="2">
    <citation type="submission" date="2024-10" db="EMBL/GenBank/DDBJ databases">
        <authorList>
            <person name="Ryan C."/>
        </authorList>
    </citation>
    <scope>NUCLEOTIDE SEQUENCE [LARGE SCALE GENOMIC DNA]</scope>
</reference>
<feature type="region of interest" description="Disordered" evidence="6">
    <location>
        <begin position="84"/>
        <end position="127"/>
    </location>
</feature>
<dbReference type="Gene3D" id="1.20.1050.10">
    <property type="match status" value="1"/>
</dbReference>
<dbReference type="Pfam" id="PF00736">
    <property type="entry name" value="EF1_GNE"/>
    <property type="match status" value="1"/>
</dbReference>
<keyword evidence="3" id="KW-0251">Elongation factor</keyword>
<dbReference type="InterPro" id="IPR014038">
    <property type="entry name" value="EF1B_bsu/dsu_GNE"/>
</dbReference>
<sequence>MAVTFSDLHTADGLKALETHLAGKTYVSGDAISKDDVKVFAAVLSKPGAEFPNAARWYETVSAALASRFPGKAVGVNLPGAGSAPAAPVAEAAKDDDDDDLDLFGDETEDDKKAAEERAAAKASAKKKESGKSSVLMDVKPWDDETDMKKLEEAVRSVQMEGLTWGASLLRIISQWSPSMSMSRAATLLPSTRFRIPIIVHLMCCWGLELGLVATTSAQVSHGMRELLPFLVTLL</sequence>
<evidence type="ECO:0000256" key="3">
    <source>
        <dbReference type="ARBA" id="ARBA00022768"/>
    </source>
</evidence>
<evidence type="ECO:0000313" key="8">
    <source>
        <dbReference type="EMBL" id="CAL5071306.1"/>
    </source>
</evidence>
<dbReference type="SMART" id="SM00888">
    <property type="entry name" value="EF1_GNE"/>
    <property type="match status" value="1"/>
</dbReference>
<proteinExistence type="inferred from homology"/>
<dbReference type="Gene3D" id="3.30.70.60">
    <property type="match status" value="1"/>
</dbReference>
<dbReference type="PROSITE" id="PS00824">
    <property type="entry name" value="EF1BD_1"/>
    <property type="match status" value="1"/>
</dbReference>
<comment type="subunit">
    <text evidence="2">EF-1 is composed of 4 subunits: alpha, beta (1B-alpha=beta'), delta (1B-beta), and gamma (1B-gamma).</text>
</comment>
<feature type="domain" description="Translation elongation factor EF1B beta/delta subunit guanine nucleotide exchange" evidence="7">
    <location>
        <begin position="132"/>
        <end position="189"/>
    </location>
</feature>
<evidence type="ECO:0000256" key="5">
    <source>
        <dbReference type="ARBA" id="ARBA00058380"/>
    </source>
</evidence>
<evidence type="ECO:0000259" key="7">
    <source>
        <dbReference type="SMART" id="SM00888"/>
    </source>
</evidence>
<keyword evidence="4" id="KW-0648">Protein biosynthesis</keyword>
<dbReference type="SUPFAM" id="SSF54984">
    <property type="entry name" value="eEF-1beta-like"/>
    <property type="match status" value="1"/>
</dbReference>
<keyword evidence="9" id="KW-1185">Reference proteome</keyword>
<feature type="compositionally biased region" description="Acidic residues" evidence="6">
    <location>
        <begin position="94"/>
        <end position="109"/>
    </location>
</feature>
<name>A0ABC9F8B0_9POAL</name>
<dbReference type="AlphaFoldDB" id="A0ABC9F8B0"/>